<evidence type="ECO:0000259" key="17">
    <source>
        <dbReference type="Pfam" id="PF02852"/>
    </source>
</evidence>
<evidence type="ECO:0000256" key="13">
    <source>
        <dbReference type="PIRSR" id="PIRSR000350-2"/>
    </source>
</evidence>
<dbReference type="SUPFAM" id="SSF51905">
    <property type="entry name" value="FAD/NAD(P)-binding domain"/>
    <property type="match status" value="1"/>
</dbReference>
<feature type="domain" description="Pyridine nucleotide-disulphide oxidoreductase dimerisation" evidence="17">
    <location>
        <begin position="347"/>
        <end position="455"/>
    </location>
</feature>
<keyword evidence="10" id="KW-1015">Disulfide bond</keyword>
<dbReference type="PIRSF" id="PIRSF000350">
    <property type="entry name" value="Mercury_reductase_MerA"/>
    <property type="match status" value="1"/>
</dbReference>
<dbReference type="EMBL" id="FMTS01000001">
    <property type="protein sequence ID" value="SCW33089.1"/>
    <property type="molecule type" value="Genomic_DNA"/>
</dbReference>
<feature type="binding site" evidence="14">
    <location>
        <position position="273"/>
    </location>
    <ligand>
        <name>NAD(+)</name>
        <dbReference type="ChEBI" id="CHEBI:57540"/>
    </ligand>
</feature>
<feature type="binding site" evidence="14">
    <location>
        <begin position="183"/>
        <end position="190"/>
    </location>
    <ligand>
        <name>NAD(+)</name>
        <dbReference type="ChEBI" id="CHEBI:57540"/>
    </ligand>
</feature>
<feature type="binding site" evidence="14">
    <location>
        <position position="313"/>
    </location>
    <ligand>
        <name>FAD</name>
        <dbReference type="ChEBI" id="CHEBI:57692"/>
    </ligand>
</feature>
<feature type="binding site" evidence="14">
    <location>
        <position position="49"/>
    </location>
    <ligand>
        <name>FAD</name>
        <dbReference type="ChEBI" id="CHEBI:57692"/>
    </ligand>
</feature>
<protein>
    <recommendedName>
        <fullName evidence="4 16">Dihydrolipoyl dehydrogenase</fullName>
        <ecNumber evidence="3 16">1.8.1.4</ecNumber>
    </recommendedName>
</protein>
<comment type="cofactor">
    <cofactor evidence="14 16">
        <name>FAD</name>
        <dbReference type="ChEBI" id="CHEBI:57692"/>
    </cofactor>
    <text evidence="14 16">Binds 1 FAD per subunit.</text>
</comment>
<keyword evidence="6 16" id="KW-0285">Flavoprotein</keyword>
<evidence type="ECO:0000256" key="12">
    <source>
        <dbReference type="ARBA" id="ARBA00049187"/>
    </source>
</evidence>
<gene>
    <name evidence="19" type="ORF">SAMN02927928_0474</name>
</gene>
<evidence type="ECO:0000256" key="11">
    <source>
        <dbReference type="ARBA" id="ARBA00023284"/>
    </source>
</evidence>
<evidence type="ECO:0000256" key="7">
    <source>
        <dbReference type="ARBA" id="ARBA00022827"/>
    </source>
</evidence>
<feature type="active site" description="Proton acceptor" evidence="13">
    <location>
        <position position="445"/>
    </location>
</feature>
<dbReference type="GO" id="GO:0050660">
    <property type="term" value="F:flavin adenine dinucleotide binding"/>
    <property type="evidence" value="ECO:0007669"/>
    <property type="project" value="InterPro"/>
</dbReference>
<keyword evidence="11 16" id="KW-0676">Redox-active center</keyword>
<comment type="miscellaneous">
    <text evidence="16">The active site is a redox-active disulfide bond.</text>
</comment>
<dbReference type="PANTHER" id="PTHR22912">
    <property type="entry name" value="DISULFIDE OXIDOREDUCTASE"/>
    <property type="match status" value="1"/>
</dbReference>
<name>A0A1G4PLZ8_9CAUL</name>
<dbReference type="STRING" id="260084.SAMN02927928_0474"/>
<evidence type="ECO:0000256" key="15">
    <source>
        <dbReference type="PIRSR" id="PIRSR000350-4"/>
    </source>
</evidence>
<comment type="catalytic activity">
    <reaction evidence="12 16">
        <text>N(6)-[(R)-dihydrolipoyl]-L-lysyl-[protein] + NAD(+) = N(6)-[(R)-lipoyl]-L-lysyl-[protein] + NADH + H(+)</text>
        <dbReference type="Rhea" id="RHEA:15045"/>
        <dbReference type="Rhea" id="RHEA-COMP:10474"/>
        <dbReference type="Rhea" id="RHEA-COMP:10475"/>
        <dbReference type="ChEBI" id="CHEBI:15378"/>
        <dbReference type="ChEBI" id="CHEBI:57540"/>
        <dbReference type="ChEBI" id="CHEBI:57945"/>
        <dbReference type="ChEBI" id="CHEBI:83099"/>
        <dbReference type="ChEBI" id="CHEBI:83100"/>
        <dbReference type="EC" id="1.8.1.4"/>
    </reaction>
</comment>
<evidence type="ECO:0000256" key="9">
    <source>
        <dbReference type="ARBA" id="ARBA00023027"/>
    </source>
</evidence>
<keyword evidence="14" id="KW-0547">Nucleotide-binding</keyword>
<dbReference type="Proteomes" id="UP000199150">
    <property type="component" value="Unassembled WGS sequence"/>
</dbReference>
<sequence length="466" mass="49289">MTYDLVVIGSGPGGYEGAIRASQNGLKVAIVERELLGGICLNWGCIPTKALLKSAEVFDKINHLGDYGLTGEKPGFDFEKVVQRSRAVAKQLNGGVGYLMKKNKIDVIEGFATLEPGKDAPKVRVKLNKGGEQVVEAKNVMLAVGARAREIPAIGAVSDGDRIWTYRNALSPNRMPKSLVVIGSGAIGIEFASFYRSLGAEVTVVEALDRILPVEDKEVSAEAQKAFEKRGFKFRIGAKVTKVEKSGAGVKVSVEVGGKAEVLEAEGCIVAVGIVANTENLGLEKLGVEMDRGHIKNDSHGKTNVKGLYAIGDCAGPPWLAHKASHEAVHAADYMAGKKLSNLNPPIPGCTYATPEVASVGITEQVAKEKGLDVKIGRFPFKANGKAIAAGEPGGFVKVIFDKKTGALLGAHLIGANVTEMVQGFCLAITMEATEEDLQGTVFPHPTMSEAILEASLDADGRMINL</sequence>
<evidence type="ECO:0000256" key="1">
    <source>
        <dbReference type="ARBA" id="ARBA00004496"/>
    </source>
</evidence>
<dbReference type="EC" id="1.8.1.4" evidence="3 16"/>
<evidence type="ECO:0000256" key="6">
    <source>
        <dbReference type="ARBA" id="ARBA00022630"/>
    </source>
</evidence>
<dbReference type="RefSeq" id="WP_090643197.1">
    <property type="nucleotide sequence ID" value="NZ_CBCRYE010000001.1"/>
</dbReference>
<dbReference type="PRINTS" id="PR00411">
    <property type="entry name" value="PNDRDTASEI"/>
</dbReference>
<comment type="subcellular location">
    <subcellularLocation>
        <location evidence="1">Cytoplasm</location>
    </subcellularLocation>
</comment>
<dbReference type="Pfam" id="PF07992">
    <property type="entry name" value="Pyr_redox_2"/>
    <property type="match status" value="1"/>
</dbReference>
<dbReference type="GO" id="GO:0004148">
    <property type="term" value="F:dihydrolipoyl dehydrogenase (NADH) activity"/>
    <property type="evidence" value="ECO:0007669"/>
    <property type="project" value="UniProtKB-EC"/>
</dbReference>
<dbReference type="NCBIfam" id="TIGR01350">
    <property type="entry name" value="lipoamide_DH"/>
    <property type="match status" value="1"/>
</dbReference>
<dbReference type="Gene3D" id="3.50.50.60">
    <property type="entry name" value="FAD/NAD(P)-binding domain"/>
    <property type="match status" value="2"/>
</dbReference>
<dbReference type="InterPro" id="IPR006258">
    <property type="entry name" value="Lipoamide_DH"/>
</dbReference>
<dbReference type="PRINTS" id="PR00368">
    <property type="entry name" value="FADPNR"/>
</dbReference>
<dbReference type="PROSITE" id="PS00076">
    <property type="entry name" value="PYRIDINE_REDOX_1"/>
    <property type="match status" value="1"/>
</dbReference>
<keyword evidence="5" id="KW-0963">Cytoplasm</keyword>
<dbReference type="InterPro" id="IPR036188">
    <property type="entry name" value="FAD/NAD-bd_sf"/>
</dbReference>
<evidence type="ECO:0000256" key="8">
    <source>
        <dbReference type="ARBA" id="ARBA00023002"/>
    </source>
</evidence>
<dbReference type="OrthoDB" id="7592487at2"/>
<dbReference type="AlphaFoldDB" id="A0A1G4PLZ8"/>
<dbReference type="InterPro" id="IPR016156">
    <property type="entry name" value="FAD/NAD-linked_Rdtase_dimer_sf"/>
</dbReference>
<dbReference type="InterPro" id="IPR012999">
    <property type="entry name" value="Pyr_OxRdtase_I_AS"/>
</dbReference>
<evidence type="ECO:0000313" key="19">
    <source>
        <dbReference type="EMBL" id="SCW33089.1"/>
    </source>
</evidence>
<proteinExistence type="inferred from homology"/>
<dbReference type="Pfam" id="PF02852">
    <property type="entry name" value="Pyr_redox_dim"/>
    <property type="match status" value="1"/>
</dbReference>
<dbReference type="FunFam" id="3.30.390.30:FF:000001">
    <property type="entry name" value="Dihydrolipoyl dehydrogenase"/>
    <property type="match status" value="1"/>
</dbReference>
<keyword evidence="20" id="KW-1185">Reference proteome</keyword>
<accession>A0A1G4PLZ8</accession>
<comment type="similarity">
    <text evidence="2 16">Belongs to the class-I pyridine nucleotide-disulfide oxidoreductase family.</text>
</comment>
<dbReference type="InterPro" id="IPR050151">
    <property type="entry name" value="Class-I_Pyr_Nuc-Dis_Oxidored"/>
</dbReference>
<evidence type="ECO:0000256" key="10">
    <source>
        <dbReference type="ARBA" id="ARBA00023157"/>
    </source>
</evidence>
<organism evidence="19 20">
    <name type="scientific">Asticcacaulis taihuensis</name>
    <dbReference type="NCBI Taxonomy" id="260084"/>
    <lineage>
        <taxon>Bacteria</taxon>
        <taxon>Pseudomonadati</taxon>
        <taxon>Pseudomonadota</taxon>
        <taxon>Alphaproteobacteria</taxon>
        <taxon>Caulobacterales</taxon>
        <taxon>Caulobacteraceae</taxon>
        <taxon>Asticcacaulis</taxon>
    </lineage>
</organism>
<evidence type="ECO:0000256" key="5">
    <source>
        <dbReference type="ARBA" id="ARBA00022490"/>
    </source>
</evidence>
<dbReference type="PANTHER" id="PTHR22912:SF217">
    <property type="entry name" value="DIHYDROLIPOYL DEHYDROGENASE"/>
    <property type="match status" value="1"/>
</dbReference>
<feature type="binding site" evidence="14">
    <location>
        <position position="206"/>
    </location>
    <ligand>
        <name>NAD(+)</name>
        <dbReference type="ChEBI" id="CHEBI:57540"/>
    </ligand>
</feature>
<reference evidence="20" key="1">
    <citation type="submission" date="2016-10" db="EMBL/GenBank/DDBJ databases">
        <authorList>
            <person name="Varghese N."/>
            <person name="Submissions S."/>
        </authorList>
    </citation>
    <scope>NUCLEOTIDE SEQUENCE [LARGE SCALE GENOMIC DNA]</scope>
    <source>
        <strain evidence="20">CGMCC 1.3431</strain>
    </source>
</reference>
<keyword evidence="9 14" id="KW-0520">NAD</keyword>
<dbReference type="Gene3D" id="3.30.390.30">
    <property type="match status" value="1"/>
</dbReference>
<dbReference type="SUPFAM" id="SSF55424">
    <property type="entry name" value="FAD/NAD-linked reductases, dimerisation (C-terminal) domain"/>
    <property type="match status" value="1"/>
</dbReference>
<evidence type="ECO:0000256" key="2">
    <source>
        <dbReference type="ARBA" id="ARBA00007532"/>
    </source>
</evidence>
<evidence type="ECO:0000256" key="16">
    <source>
        <dbReference type="RuleBase" id="RU003692"/>
    </source>
</evidence>
<feature type="disulfide bond" description="Redox-active" evidence="15">
    <location>
        <begin position="40"/>
        <end position="45"/>
    </location>
</feature>
<evidence type="ECO:0000313" key="20">
    <source>
        <dbReference type="Proteomes" id="UP000199150"/>
    </source>
</evidence>
<dbReference type="GO" id="GO:0005737">
    <property type="term" value="C:cytoplasm"/>
    <property type="evidence" value="ECO:0007669"/>
    <property type="project" value="UniProtKB-SubCell"/>
</dbReference>
<evidence type="ECO:0000259" key="18">
    <source>
        <dbReference type="Pfam" id="PF07992"/>
    </source>
</evidence>
<evidence type="ECO:0000256" key="3">
    <source>
        <dbReference type="ARBA" id="ARBA00012608"/>
    </source>
</evidence>
<dbReference type="InterPro" id="IPR004099">
    <property type="entry name" value="Pyr_nucl-diS_OxRdtase_dimer"/>
</dbReference>
<keyword evidence="8 16" id="KW-0560">Oxidoreductase</keyword>
<evidence type="ECO:0000256" key="14">
    <source>
        <dbReference type="PIRSR" id="PIRSR000350-3"/>
    </source>
</evidence>
<evidence type="ECO:0000256" key="4">
    <source>
        <dbReference type="ARBA" id="ARBA00016961"/>
    </source>
</evidence>
<dbReference type="InterPro" id="IPR023753">
    <property type="entry name" value="FAD/NAD-binding_dom"/>
</dbReference>
<keyword evidence="7 14" id="KW-0274">FAD</keyword>
<feature type="domain" description="FAD/NAD(P)-binding" evidence="18">
    <location>
        <begin position="3"/>
        <end position="328"/>
    </location>
</feature>
<dbReference type="GO" id="GO:0006103">
    <property type="term" value="P:2-oxoglutarate metabolic process"/>
    <property type="evidence" value="ECO:0007669"/>
    <property type="project" value="TreeGrafter"/>
</dbReference>
<dbReference type="InterPro" id="IPR001100">
    <property type="entry name" value="Pyr_nuc-diS_OxRdtase"/>
</dbReference>